<dbReference type="Pfam" id="PF00126">
    <property type="entry name" value="HTH_1"/>
    <property type="match status" value="1"/>
</dbReference>
<evidence type="ECO:0000313" key="6">
    <source>
        <dbReference type="EMBL" id="MBA2894090.1"/>
    </source>
</evidence>
<evidence type="ECO:0000313" key="7">
    <source>
        <dbReference type="Proteomes" id="UP000530928"/>
    </source>
</evidence>
<dbReference type="RefSeq" id="WP_181612821.1">
    <property type="nucleotide sequence ID" value="NZ_BAABAM010000005.1"/>
</dbReference>
<organism evidence="6 7">
    <name type="scientific">Nonomuraea soli</name>
    <dbReference type="NCBI Taxonomy" id="1032476"/>
    <lineage>
        <taxon>Bacteria</taxon>
        <taxon>Bacillati</taxon>
        <taxon>Actinomycetota</taxon>
        <taxon>Actinomycetes</taxon>
        <taxon>Streptosporangiales</taxon>
        <taxon>Streptosporangiaceae</taxon>
        <taxon>Nonomuraea</taxon>
    </lineage>
</organism>
<proteinExistence type="inferred from homology"/>
<protein>
    <submittedName>
        <fullName evidence="6">DNA-binding transcriptional LysR family regulator</fullName>
    </submittedName>
</protein>
<comment type="similarity">
    <text evidence="1">Belongs to the LysR transcriptional regulatory family.</text>
</comment>
<dbReference type="GO" id="GO:0032993">
    <property type="term" value="C:protein-DNA complex"/>
    <property type="evidence" value="ECO:0007669"/>
    <property type="project" value="TreeGrafter"/>
</dbReference>
<gene>
    <name evidence="6" type="ORF">HNR30_005451</name>
</gene>
<evidence type="ECO:0000256" key="3">
    <source>
        <dbReference type="ARBA" id="ARBA00023125"/>
    </source>
</evidence>
<evidence type="ECO:0000259" key="5">
    <source>
        <dbReference type="PROSITE" id="PS50931"/>
    </source>
</evidence>
<feature type="domain" description="HTH lysR-type" evidence="5">
    <location>
        <begin position="1"/>
        <end position="58"/>
    </location>
</feature>
<dbReference type="Gene3D" id="1.10.10.10">
    <property type="entry name" value="Winged helix-like DNA-binding domain superfamily/Winged helix DNA-binding domain"/>
    <property type="match status" value="1"/>
</dbReference>
<comment type="caution">
    <text evidence="6">The sequence shown here is derived from an EMBL/GenBank/DDBJ whole genome shotgun (WGS) entry which is preliminary data.</text>
</comment>
<evidence type="ECO:0000256" key="2">
    <source>
        <dbReference type="ARBA" id="ARBA00023015"/>
    </source>
</evidence>
<dbReference type="Proteomes" id="UP000530928">
    <property type="component" value="Unassembled WGS sequence"/>
</dbReference>
<keyword evidence="4" id="KW-0804">Transcription</keyword>
<name>A0A7W0CN00_9ACTN</name>
<dbReference type="GO" id="GO:0003700">
    <property type="term" value="F:DNA-binding transcription factor activity"/>
    <property type="evidence" value="ECO:0007669"/>
    <property type="project" value="InterPro"/>
</dbReference>
<dbReference type="Pfam" id="PF03466">
    <property type="entry name" value="LysR_substrate"/>
    <property type="match status" value="1"/>
</dbReference>
<evidence type="ECO:0000256" key="1">
    <source>
        <dbReference type="ARBA" id="ARBA00009437"/>
    </source>
</evidence>
<dbReference type="FunFam" id="1.10.10.10:FF:000001">
    <property type="entry name" value="LysR family transcriptional regulator"/>
    <property type="match status" value="1"/>
</dbReference>
<keyword evidence="3 6" id="KW-0238">DNA-binding</keyword>
<dbReference type="Gene3D" id="3.40.190.10">
    <property type="entry name" value="Periplasmic binding protein-like II"/>
    <property type="match status" value="2"/>
</dbReference>
<dbReference type="InterPro" id="IPR036390">
    <property type="entry name" value="WH_DNA-bd_sf"/>
</dbReference>
<accession>A0A7W0CN00</accession>
<keyword evidence="7" id="KW-1185">Reference proteome</keyword>
<dbReference type="InterPro" id="IPR005119">
    <property type="entry name" value="LysR_subst-bd"/>
</dbReference>
<dbReference type="PROSITE" id="PS50931">
    <property type="entry name" value="HTH_LYSR"/>
    <property type="match status" value="1"/>
</dbReference>
<dbReference type="GO" id="GO:0003677">
    <property type="term" value="F:DNA binding"/>
    <property type="evidence" value="ECO:0007669"/>
    <property type="project" value="UniProtKB-KW"/>
</dbReference>
<dbReference type="InterPro" id="IPR000847">
    <property type="entry name" value="LysR_HTH_N"/>
</dbReference>
<reference evidence="6 7" key="1">
    <citation type="submission" date="2020-07" db="EMBL/GenBank/DDBJ databases">
        <title>Genomic Encyclopedia of Type Strains, Phase IV (KMG-IV): sequencing the most valuable type-strain genomes for metagenomic binning, comparative biology and taxonomic classification.</title>
        <authorList>
            <person name="Goeker M."/>
        </authorList>
    </citation>
    <scope>NUCLEOTIDE SEQUENCE [LARGE SCALE GENOMIC DNA]</scope>
    <source>
        <strain evidence="6 7">DSM 45533</strain>
    </source>
</reference>
<dbReference type="InterPro" id="IPR036388">
    <property type="entry name" value="WH-like_DNA-bd_sf"/>
</dbReference>
<keyword evidence="2" id="KW-0805">Transcription regulation</keyword>
<dbReference type="AlphaFoldDB" id="A0A7W0CN00"/>
<dbReference type="PANTHER" id="PTHR30346:SF0">
    <property type="entry name" value="HCA OPERON TRANSCRIPTIONAL ACTIVATOR HCAR"/>
    <property type="match status" value="1"/>
</dbReference>
<dbReference type="PANTHER" id="PTHR30346">
    <property type="entry name" value="TRANSCRIPTIONAL DUAL REGULATOR HCAR-RELATED"/>
    <property type="match status" value="1"/>
</dbReference>
<dbReference type="SUPFAM" id="SSF46785">
    <property type="entry name" value="Winged helix' DNA-binding domain"/>
    <property type="match status" value="1"/>
</dbReference>
<dbReference type="SUPFAM" id="SSF53850">
    <property type="entry name" value="Periplasmic binding protein-like II"/>
    <property type="match status" value="1"/>
</dbReference>
<sequence length="303" mass="33835">MEQRDIEIFLAVAEELHFGRAAERLRVSTARVSQTIKKLERLIGTALFERTTRRVRLTAVGEQLHAGLRPAYDLTRQVIAEAVAAGRDSESVLRVGMLPSNSYDLRPYWEAFRSRHPRWRLQIRHNPFIDAFAALRAGEIDVLVAWLPVEEPDLTVGPVLFAEPRVILASPDHELTRRGGPVSMEVLGDFPVLDGRLDGRRNIPAYWEDSLTPFYTPRGRAVERSVSTVATLEDIFTLVGTGQAVQPLTAHAARFHSRPDIAYLPVSDPSVVRWGLVWRSAAESAAIRALARVVRDLGPLGEV</sequence>
<evidence type="ECO:0000256" key="4">
    <source>
        <dbReference type="ARBA" id="ARBA00023163"/>
    </source>
</evidence>
<dbReference type="EMBL" id="JACDUR010000005">
    <property type="protein sequence ID" value="MBA2894090.1"/>
    <property type="molecule type" value="Genomic_DNA"/>
</dbReference>
<dbReference type="PRINTS" id="PR00039">
    <property type="entry name" value="HTHLYSR"/>
</dbReference>